<protein>
    <submittedName>
        <fullName evidence="2">Uncharacterized protein</fullName>
    </submittedName>
</protein>
<dbReference type="Proteomes" id="UP000817658">
    <property type="component" value="Chromosome 1"/>
</dbReference>
<dbReference type="EMBL" id="AP002914">
    <property type="protein sequence ID" value="BAD61324.1"/>
    <property type="molecule type" value="Genomic_DNA"/>
</dbReference>
<name>Q5ZCY2_ORYSJ</name>
<feature type="region of interest" description="Disordered" evidence="1">
    <location>
        <begin position="128"/>
        <end position="150"/>
    </location>
</feature>
<evidence type="ECO:0000313" key="2">
    <source>
        <dbReference type="EMBL" id="BAD61324.1"/>
    </source>
</evidence>
<dbReference type="AlphaFoldDB" id="Q5ZCY2"/>
<organism evidence="2">
    <name type="scientific">Oryza sativa subsp. japonica</name>
    <name type="common">Rice</name>
    <dbReference type="NCBI Taxonomy" id="39947"/>
    <lineage>
        <taxon>Eukaryota</taxon>
        <taxon>Viridiplantae</taxon>
        <taxon>Streptophyta</taxon>
        <taxon>Embryophyta</taxon>
        <taxon>Tracheophyta</taxon>
        <taxon>Spermatophyta</taxon>
        <taxon>Magnoliopsida</taxon>
        <taxon>Liliopsida</taxon>
        <taxon>Poales</taxon>
        <taxon>Poaceae</taxon>
        <taxon>BOP clade</taxon>
        <taxon>Oryzoideae</taxon>
        <taxon>Oryzeae</taxon>
        <taxon>Oryzinae</taxon>
        <taxon>Oryza</taxon>
        <taxon>Oryza sativa</taxon>
    </lineage>
</organism>
<sequence>MAEVSVVQPINVSCGGINLSRSHDITERSNGNGQRRDGSGDAGQGQGVRGGSVGGGALCVGCRLPREAAPCLHPGTDADPAHGLVEEFKAAAPPVSDELEFSWAQCRELHLQSCSFSHLALASSSSSELGGAVAPNSSTSPCAGSAPTPRAKTKSSFSGWVMPVWSPSQALQPPTPYPPCRRRCHRPPPPLDLPEMLWRLERGKGERWREGR</sequence>
<proteinExistence type="predicted"/>
<gene>
    <name evidence="2" type="ORF">P0493G01.34</name>
</gene>
<feature type="region of interest" description="Disordered" evidence="1">
    <location>
        <begin position="21"/>
        <end position="49"/>
    </location>
</feature>
<reference evidence="2" key="1">
    <citation type="journal article" date="2002" name="Nature">
        <title>The genome sequence and structure of rice chromosome 1.</title>
        <authorList>
            <person name="Sasaki T."/>
            <person name="Matsumoto T."/>
            <person name="Yamamoto K."/>
            <person name="Sakata K."/>
            <person name="Baba T."/>
            <person name="Katayose Y."/>
            <person name="Wu J."/>
            <person name="Niimura Y."/>
            <person name="Cheng Z."/>
            <person name="Nagamura Y."/>
            <person name="Antonio B.A."/>
            <person name="Kanamori H."/>
            <person name="Hosokawa S."/>
            <person name="Masukawa M."/>
            <person name="Arikawa K."/>
            <person name="Chiden Y."/>
            <person name="Hayashi M."/>
            <person name="Okamoto M."/>
            <person name="Ando T."/>
            <person name="Aoki H."/>
            <person name="Arita K."/>
            <person name="Hamada M."/>
            <person name="Harada C."/>
            <person name="Hijishita S."/>
            <person name="Honda M."/>
            <person name="Ichikawa Y."/>
            <person name="Idonuma A."/>
            <person name="Iijima M."/>
            <person name="Ikeda M."/>
            <person name="Ikeno M."/>
            <person name="Itoh S."/>
            <person name="Itoh T."/>
            <person name="Itoh Y."/>
            <person name="Itoh Y."/>
            <person name="Iwabuchi A."/>
            <person name="Kamiya K."/>
            <person name="Karasawa W."/>
            <person name="Katagiri S."/>
            <person name="Kikuta A."/>
            <person name="Kobayashi N."/>
            <person name="Kono I."/>
            <person name="Machita K."/>
            <person name="Maehara T."/>
            <person name="Mizuno H."/>
            <person name="Mizubayashi T."/>
            <person name="Mukai Y."/>
            <person name="Nagasaki H."/>
            <person name="Nakashima M."/>
            <person name="Nakama Y."/>
            <person name="Nakamichi Y."/>
            <person name="Nakamura M."/>
            <person name="Namiki N."/>
            <person name="Negishi M."/>
            <person name="Ohta I."/>
            <person name="Ono N."/>
            <person name="Saji S."/>
            <person name="Sakai K."/>
            <person name="Shibata M."/>
            <person name="Shimokawa T."/>
            <person name="Shomura A."/>
            <person name="Song J."/>
            <person name="Takazaki Y."/>
            <person name="Terasawa K."/>
            <person name="Tsuji K."/>
            <person name="Waki K."/>
            <person name="Yamagata H."/>
            <person name="Yamane H."/>
            <person name="Yoshiki S."/>
            <person name="Yoshihara R."/>
            <person name="Yukawa K."/>
            <person name="Zhong H."/>
            <person name="Iwama H."/>
            <person name="Endo T."/>
            <person name="Ito H."/>
            <person name="Hahn J.H."/>
            <person name="Kim H.I."/>
            <person name="Eun M.Y."/>
            <person name="Yano M."/>
            <person name="Jiang J."/>
            <person name="Gojobori T."/>
        </authorList>
    </citation>
    <scope>NUCLEOTIDE SEQUENCE</scope>
</reference>
<accession>Q5ZCY2</accession>
<feature type="compositionally biased region" description="Gly residues" evidence="1">
    <location>
        <begin position="40"/>
        <end position="49"/>
    </location>
</feature>
<evidence type="ECO:0000256" key="1">
    <source>
        <dbReference type="SAM" id="MobiDB-lite"/>
    </source>
</evidence>